<dbReference type="EMBL" id="BGPR01027195">
    <property type="protein sequence ID" value="GBN97487.1"/>
    <property type="molecule type" value="Genomic_DNA"/>
</dbReference>
<feature type="non-terminal residue" evidence="2">
    <location>
        <position position="1"/>
    </location>
</feature>
<proteinExistence type="predicted"/>
<sequence>SADISSNVALIVRCPDDRKSLLGPVASSEEMSEPGHQWKIVFHPNVLLQLKNVVGKERESLRSVTTHARWQNSVLERSSVLLYIKLLSPLYIIFG</sequence>
<dbReference type="AlphaFoldDB" id="A0A4Y2TA94"/>
<comment type="caution">
    <text evidence="2">The sequence shown here is derived from an EMBL/GenBank/DDBJ whole genome shotgun (WGS) entry which is preliminary data.</text>
</comment>
<reference evidence="2 3" key="1">
    <citation type="journal article" date="2019" name="Sci. Rep.">
        <title>Orb-weaving spider Araneus ventricosus genome elucidates the spidroin gene catalogue.</title>
        <authorList>
            <person name="Kono N."/>
            <person name="Nakamura H."/>
            <person name="Ohtoshi R."/>
            <person name="Moran D.A.P."/>
            <person name="Shinohara A."/>
            <person name="Yoshida Y."/>
            <person name="Fujiwara M."/>
            <person name="Mori M."/>
            <person name="Tomita M."/>
            <person name="Arakawa K."/>
        </authorList>
    </citation>
    <scope>NUCLEOTIDE SEQUENCE [LARGE SCALE GENOMIC DNA]</scope>
</reference>
<evidence type="ECO:0000313" key="3">
    <source>
        <dbReference type="Proteomes" id="UP000499080"/>
    </source>
</evidence>
<evidence type="ECO:0000313" key="1">
    <source>
        <dbReference type="EMBL" id="GBN97484.1"/>
    </source>
</evidence>
<name>A0A4Y2TA94_ARAVE</name>
<protein>
    <submittedName>
        <fullName evidence="2">Uncharacterized protein</fullName>
    </submittedName>
</protein>
<dbReference type="EMBL" id="BGPR01027194">
    <property type="protein sequence ID" value="GBN97484.1"/>
    <property type="molecule type" value="Genomic_DNA"/>
</dbReference>
<accession>A0A4Y2TA94</accession>
<evidence type="ECO:0000313" key="2">
    <source>
        <dbReference type="EMBL" id="GBN97487.1"/>
    </source>
</evidence>
<organism evidence="2 3">
    <name type="scientific">Araneus ventricosus</name>
    <name type="common">Orbweaver spider</name>
    <name type="synonym">Epeira ventricosa</name>
    <dbReference type="NCBI Taxonomy" id="182803"/>
    <lineage>
        <taxon>Eukaryota</taxon>
        <taxon>Metazoa</taxon>
        <taxon>Ecdysozoa</taxon>
        <taxon>Arthropoda</taxon>
        <taxon>Chelicerata</taxon>
        <taxon>Arachnida</taxon>
        <taxon>Araneae</taxon>
        <taxon>Araneomorphae</taxon>
        <taxon>Entelegynae</taxon>
        <taxon>Araneoidea</taxon>
        <taxon>Araneidae</taxon>
        <taxon>Araneus</taxon>
    </lineage>
</organism>
<gene>
    <name evidence="1" type="ORF">AVEN_11093_1</name>
    <name evidence="2" type="ORF">AVEN_14123_1</name>
</gene>
<keyword evidence="3" id="KW-1185">Reference proteome</keyword>
<dbReference type="Proteomes" id="UP000499080">
    <property type="component" value="Unassembled WGS sequence"/>
</dbReference>